<organism evidence="2">
    <name type="scientific">Deinopis subrufa</name>
    <name type="common">Rufous net-casting spider</name>
    <dbReference type="NCBI Taxonomy" id="1905329"/>
    <lineage>
        <taxon>Eukaryota</taxon>
        <taxon>Metazoa</taxon>
        <taxon>Ecdysozoa</taxon>
        <taxon>Arthropoda</taxon>
        <taxon>Chelicerata</taxon>
        <taxon>Arachnida</taxon>
        <taxon>Araneae</taxon>
        <taxon>Araneomorphae</taxon>
        <taxon>Entelegynae</taxon>
        <taxon>Deinopoidea</taxon>
        <taxon>Deinopidae</taxon>
        <taxon>Deinopis</taxon>
    </lineage>
</organism>
<proteinExistence type="predicted"/>
<dbReference type="AlphaFoldDB" id="A0A4Q8K4U9"/>
<feature type="signal peptide" evidence="1">
    <location>
        <begin position="1"/>
        <end position="29"/>
    </location>
</feature>
<keyword evidence="1" id="KW-0732">Signal</keyword>
<feature type="chain" id="PRO_5020356206" evidence="1">
    <location>
        <begin position="30"/>
        <end position="118"/>
    </location>
</feature>
<name>A0A4Q8K4U9_DEISU</name>
<evidence type="ECO:0000256" key="1">
    <source>
        <dbReference type="SAM" id="SignalP"/>
    </source>
</evidence>
<evidence type="ECO:0000313" key="2">
    <source>
        <dbReference type="EMBL" id="SNX34225.1"/>
    </source>
</evidence>
<protein>
    <submittedName>
        <fullName evidence="2">U1-Deinotoxin-Dsu1a_1</fullName>
    </submittedName>
</protein>
<reference evidence="2" key="2">
    <citation type="submission" date="2019-05" db="EMBL/GenBank/DDBJ databases">
        <title>Unravelling the molecular evolution of spider venoms.</title>
        <authorList>
            <person name="Pineda S."/>
        </authorList>
    </citation>
    <scope>NUCLEOTIDE SEQUENCE</scope>
</reference>
<reference evidence="2" key="1">
    <citation type="submission" date="2017-05" db="EMBL/GenBank/DDBJ databases">
        <authorList>
            <person name="QRISCLOUD D."/>
        </authorList>
    </citation>
    <scope>NUCLEOTIDE SEQUENCE</scope>
</reference>
<dbReference type="EMBL" id="HAHH01000155">
    <property type="protein sequence ID" value="SNX34225.1"/>
    <property type="molecule type" value="Transcribed_RNA"/>
</dbReference>
<sequence length="118" mass="13560">MLKAIYKPSMRFCSLTFIFILVLFLVVSSEQLRHGDGSRWHLIQKRSCNIRGEECTKDVECCTAHCVCLNADPCKCGSRSRVKLTKFVSESLTCTKINKKFRILQSIQILCLTFCIYL</sequence>
<accession>A0A4Q8K4U9</accession>